<evidence type="ECO:0000256" key="6">
    <source>
        <dbReference type="ARBA" id="ARBA00023128"/>
    </source>
</evidence>
<proteinExistence type="inferred from homology"/>
<evidence type="ECO:0000256" key="1">
    <source>
        <dbReference type="ARBA" id="ARBA00004173"/>
    </source>
</evidence>
<reference evidence="9" key="2">
    <citation type="submission" date="2024-04" db="EMBL/GenBank/DDBJ databases">
        <authorList>
            <person name="Chen Y."/>
            <person name="Shah S."/>
            <person name="Dougan E. K."/>
            <person name="Thang M."/>
            <person name="Chan C."/>
        </authorList>
    </citation>
    <scope>NUCLEOTIDE SEQUENCE [LARGE SCALE GENOMIC DNA]</scope>
</reference>
<dbReference type="Pfam" id="PF02636">
    <property type="entry name" value="Methyltransf_28"/>
    <property type="match status" value="1"/>
</dbReference>
<keyword evidence="4 10" id="KW-0489">Methyltransferase</keyword>
<dbReference type="GO" id="GO:0035243">
    <property type="term" value="F:protein-arginine omega-N symmetric methyltransferase activity"/>
    <property type="evidence" value="ECO:0007669"/>
    <property type="project" value="UniProtKB-EC"/>
</dbReference>
<dbReference type="EMBL" id="CAMXCT030004128">
    <property type="protein sequence ID" value="CAL4795119.1"/>
    <property type="molecule type" value="Genomic_DNA"/>
</dbReference>
<comment type="caution">
    <text evidence="8">The sequence shown here is derived from an EMBL/GenBank/DDBJ whole genome shotgun (WGS) entry which is preliminary data.</text>
</comment>
<comment type="subcellular location">
    <subcellularLocation>
        <location evidence="1">Mitochondrion</location>
    </subcellularLocation>
</comment>
<dbReference type="Proteomes" id="UP001152797">
    <property type="component" value="Unassembled WGS sequence"/>
</dbReference>
<evidence type="ECO:0000256" key="5">
    <source>
        <dbReference type="ARBA" id="ARBA00022679"/>
    </source>
</evidence>
<evidence type="ECO:0000256" key="4">
    <source>
        <dbReference type="ARBA" id="ARBA00022603"/>
    </source>
</evidence>
<dbReference type="EMBL" id="CAMXCT010004128">
    <property type="protein sequence ID" value="CAI4007807.1"/>
    <property type="molecule type" value="Genomic_DNA"/>
</dbReference>
<evidence type="ECO:0000256" key="3">
    <source>
        <dbReference type="ARBA" id="ARBA00011935"/>
    </source>
</evidence>
<gene>
    <name evidence="8" type="ORF">C1SCF055_LOCUS33334</name>
</gene>
<evidence type="ECO:0000256" key="7">
    <source>
        <dbReference type="ARBA" id="ARBA00048612"/>
    </source>
</evidence>
<keyword evidence="6" id="KW-0496">Mitochondrion</keyword>
<reference evidence="8" key="1">
    <citation type="submission" date="2022-10" db="EMBL/GenBank/DDBJ databases">
        <authorList>
            <person name="Chen Y."/>
            <person name="Dougan E. K."/>
            <person name="Chan C."/>
            <person name="Rhodes N."/>
            <person name="Thang M."/>
        </authorList>
    </citation>
    <scope>NUCLEOTIDE SEQUENCE</scope>
</reference>
<comment type="similarity">
    <text evidence="2">Belongs to the NDUFAF7 family.</text>
</comment>
<dbReference type="GO" id="GO:0005739">
    <property type="term" value="C:mitochondrion"/>
    <property type="evidence" value="ECO:0007669"/>
    <property type="project" value="UniProtKB-SubCell"/>
</dbReference>
<evidence type="ECO:0000256" key="2">
    <source>
        <dbReference type="ARBA" id="ARBA00005891"/>
    </source>
</evidence>
<evidence type="ECO:0000313" key="8">
    <source>
        <dbReference type="EMBL" id="CAI4007807.1"/>
    </source>
</evidence>
<feature type="non-terminal residue" evidence="8">
    <location>
        <position position="1"/>
    </location>
</feature>
<name>A0A9P1DDL2_9DINO</name>
<evidence type="ECO:0000313" key="10">
    <source>
        <dbReference type="EMBL" id="CAL4795119.1"/>
    </source>
</evidence>
<evidence type="ECO:0000313" key="11">
    <source>
        <dbReference type="Proteomes" id="UP001152797"/>
    </source>
</evidence>
<sequence>GTGVLARDILHHARNEHAQFFSSLQKYVIGERSPALQAAQRKTAAEFVPSKLRISDADARTASGLRQQLLEEADGILYSVVLSNELLDEFDPVRLRLSWHAGNPPDVERCKLCSAYREAHVLHRIDEKALYALLGEDAPEREKTSCLS</sequence>
<dbReference type="AlphaFoldDB" id="A0A9P1DDL2"/>
<accession>A0A9P1DDL2</accession>
<dbReference type="GO" id="GO:0032259">
    <property type="term" value="P:methylation"/>
    <property type="evidence" value="ECO:0007669"/>
    <property type="project" value="UniProtKB-KW"/>
</dbReference>
<evidence type="ECO:0000313" key="9">
    <source>
        <dbReference type="EMBL" id="CAL1161182.1"/>
    </source>
</evidence>
<protein>
    <recommendedName>
        <fullName evidence="3">type II protein arginine methyltransferase</fullName>
        <ecNumber evidence="3">2.1.1.320</ecNumber>
    </recommendedName>
</protein>
<organism evidence="8">
    <name type="scientific">Cladocopium goreaui</name>
    <dbReference type="NCBI Taxonomy" id="2562237"/>
    <lineage>
        <taxon>Eukaryota</taxon>
        <taxon>Sar</taxon>
        <taxon>Alveolata</taxon>
        <taxon>Dinophyceae</taxon>
        <taxon>Suessiales</taxon>
        <taxon>Symbiodiniaceae</taxon>
        <taxon>Cladocopium</taxon>
    </lineage>
</organism>
<dbReference type="Gene3D" id="3.40.50.150">
    <property type="entry name" value="Vaccinia Virus protein VP39"/>
    <property type="match status" value="1"/>
</dbReference>
<dbReference type="InterPro" id="IPR003788">
    <property type="entry name" value="NDUFAF7"/>
</dbReference>
<comment type="catalytic activity">
    <reaction evidence="7">
        <text>L-arginyl-[protein] + 2 S-adenosyl-L-methionine = N(omega),N(omega)'-dimethyl-L-arginyl-[protein] + 2 S-adenosyl-L-homocysteine + 2 H(+)</text>
        <dbReference type="Rhea" id="RHEA:48108"/>
        <dbReference type="Rhea" id="RHEA-COMP:10532"/>
        <dbReference type="Rhea" id="RHEA-COMP:11992"/>
        <dbReference type="ChEBI" id="CHEBI:15378"/>
        <dbReference type="ChEBI" id="CHEBI:29965"/>
        <dbReference type="ChEBI" id="CHEBI:57856"/>
        <dbReference type="ChEBI" id="CHEBI:59789"/>
        <dbReference type="ChEBI" id="CHEBI:88221"/>
        <dbReference type="EC" id="2.1.1.320"/>
    </reaction>
</comment>
<keyword evidence="11" id="KW-1185">Reference proteome</keyword>
<dbReference type="InterPro" id="IPR029063">
    <property type="entry name" value="SAM-dependent_MTases_sf"/>
</dbReference>
<keyword evidence="5" id="KW-0808">Transferase</keyword>
<dbReference type="EMBL" id="CAMXCT020004128">
    <property type="protein sequence ID" value="CAL1161182.1"/>
    <property type="molecule type" value="Genomic_DNA"/>
</dbReference>
<dbReference type="EC" id="2.1.1.320" evidence="3"/>